<evidence type="ECO:0000313" key="12">
    <source>
        <dbReference type="EMBL" id="EGF82829.1"/>
    </source>
</evidence>
<evidence type="ECO:0000256" key="2">
    <source>
        <dbReference type="ARBA" id="ARBA00006375"/>
    </source>
</evidence>
<keyword evidence="8 9" id="KW-0472">Membrane</keyword>
<keyword evidence="7" id="KW-0496">Mitochondrion</keyword>
<dbReference type="InterPro" id="IPR023395">
    <property type="entry name" value="MCP_dom_sf"/>
</dbReference>
<evidence type="ECO:0000313" key="13">
    <source>
        <dbReference type="Proteomes" id="UP000007241"/>
    </source>
</evidence>
<dbReference type="SUPFAM" id="SSF103506">
    <property type="entry name" value="Mitochondrial carrier"/>
    <property type="match status" value="1"/>
</dbReference>
<evidence type="ECO:0000256" key="9">
    <source>
        <dbReference type="PROSITE-ProRule" id="PRU00282"/>
    </source>
</evidence>
<dbReference type="GO" id="GO:0031966">
    <property type="term" value="C:mitochondrial membrane"/>
    <property type="evidence" value="ECO:0007669"/>
    <property type="project" value="UniProtKB-SubCell"/>
</dbReference>
<keyword evidence="6 11" id="KW-1133">Transmembrane helix</keyword>
<evidence type="ECO:0000256" key="8">
    <source>
        <dbReference type="ARBA" id="ARBA00023136"/>
    </source>
</evidence>
<keyword evidence="4 9" id="KW-0812">Transmembrane</keyword>
<dbReference type="InParanoid" id="F4NWH2"/>
<dbReference type="PROSITE" id="PS50920">
    <property type="entry name" value="SOLCAR"/>
    <property type="match status" value="3"/>
</dbReference>
<dbReference type="InterPro" id="IPR050567">
    <property type="entry name" value="Mitochondrial_Carrier"/>
</dbReference>
<dbReference type="GO" id="GO:0015227">
    <property type="term" value="F:O-acyl-L-carnitine transmembrane transporter activity"/>
    <property type="evidence" value="ECO:0000318"/>
    <property type="project" value="GO_Central"/>
</dbReference>
<dbReference type="PRINTS" id="PR00926">
    <property type="entry name" value="MITOCARRIER"/>
</dbReference>
<keyword evidence="3 10" id="KW-0813">Transport</keyword>
<keyword evidence="13" id="KW-1185">Reference proteome</keyword>
<name>F4NWH2_BATDJ</name>
<protein>
    <submittedName>
        <fullName evidence="12">Uncharacterized protein</fullName>
    </submittedName>
</protein>
<dbReference type="Proteomes" id="UP000007241">
    <property type="component" value="Unassembled WGS sequence"/>
</dbReference>
<dbReference type="EMBL" id="GL882880">
    <property type="protein sequence ID" value="EGF82829.1"/>
    <property type="molecule type" value="Genomic_DNA"/>
</dbReference>
<dbReference type="InterPro" id="IPR018108">
    <property type="entry name" value="MCP_transmembrane"/>
</dbReference>
<dbReference type="Gene3D" id="1.50.40.10">
    <property type="entry name" value="Mitochondrial carrier domain"/>
    <property type="match status" value="2"/>
</dbReference>
<comment type="similarity">
    <text evidence="2 10">Belongs to the mitochondrial carrier (TC 2.A.29) family.</text>
</comment>
<dbReference type="GO" id="GO:0006839">
    <property type="term" value="P:mitochondrial transport"/>
    <property type="evidence" value="ECO:0000318"/>
    <property type="project" value="GO_Central"/>
</dbReference>
<feature type="repeat" description="Solcar" evidence="9">
    <location>
        <begin position="43"/>
        <end position="126"/>
    </location>
</feature>
<accession>F4NWH2</accession>
<reference evidence="12 13" key="1">
    <citation type="submission" date="2009-12" db="EMBL/GenBank/DDBJ databases">
        <title>The draft genome of Batrachochytrium dendrobatidis.</title>
        <authorList>
            <consortium name="US DOE Joint Genome Institute (JGI-PGF)"/>
            <person name="Kuo A."/>
            <person name="Salamov A."/>
            <person name="Schmutz J."/>
            <person name="Lucas S."/>
            <person name="Pitluck S."/>
            <person name="Rosenblum E."/>
            <person name="Stajich J."/>
            <person name="Eisen M."/>
            <person name="Grigoriev I.V."/>
        </authorList>
    </citation>
    <scope>NUCLEOTIDE SEQUENCE [LARGE SCALE GENOMIC DNA]</scope>
    <source>
        <strain evidence="13">JAM81 / FGSC 10211</strain>
    </source>
</reference>
<dbReference type="Pfam" id="PF00153">
    <property type="entry name" value="Mito_carr"/>
    <property type="match status" value="3"/>
</dbReference>
<evidence type="ECO:0000256" key="11">
    <source>
        <dbReference type="SAM" id="Phobius"/>
    </source>
</evidence>
<feature type="transmembrane region" description="Helical" evidence="11">
    <location>
        <begin position="237"/>
        <end position="258"/>
    </location>
</feature>
<dbReference type="GeneID" id="18237322"/>
<comment type="subcellular location">
    <subcellularLocation>
        <location evidence="1">Mitochondrion membrane</location>
        <topology evidence="1">Multi-pass membrane protein</topology>
    </subcellularLocation>
</comment>
<dbReference type="GO" id="GO:0005740">
    <property type="term" value="C:mitochondrial envelope"/>
    <property type="evidence" value="ECO:0000318"/>
    <property type="project" value="GO_Central"/>
</dbReference>
<dbReference type="OMA" id="NWAVGIP"/>
<organism evidence="12 13">
    <name type="scientific">Batrachochytrium dendrobatidis (strain JAM81 / FGSC 10211)</name>
    <name type="common">Frog chytrid fungus</name>
    <dbReference type="NCBI Taxonomy" id="684364"/>
    <lineage>
        <taxon>Eukaryota</taxon>
        <taxon>Fungi</taxon>
        <taxon>Fungi incertae sedis</taxon>
        <taxon>Chytridiomycota</taxon>
        <taxon>Chytridiomycota incertae sedis</taxon>
        <taxon>Chytridiomycetes</taxon>
        <taxon>Rhizophydiales</taxon>
        <taxon>Rhizophydiales incertae sedis</taxon>
        <taxon>Batrachochytrium</taxon>
    </lineage>
</organism>
<evidence type="ECO:0000256" key="4">
    <source>
        <dbReference type="ARBA" id="ARBA00022692"/>
    </source>
</evidence>
<dbReference type="PANTHER" id="PTHR45624:SF4">
    <property type="entry name" value="CONGESTED-LIKE TRACHEA PROTEIN-RELATED"/>
    <property type="match status" value="1"/>
</dbReference>
<dbReference type="GO" id="GO:1902603">
    <property type="term" value="P:carnitine transmembrane transport"/>
    <property type="evidence" value="ECO:0000318"/>
    <property type="project" value="GO_Central"/>
</dbReference>
<dbReference type="InterPro" id="IPR002067">
    <property type="entry name" value="MCP"/>
</dbReference>
<keyword evidence="5" id="KW-0677">Repeat</keyword>
<dbReference type="HOGENOM" id="CLU_015166_16_0_1"/>
<evidence type="ECO:0000256" key="1">
    <source>
        <dbReference type="ARBA" id="ARBA00004225"/>
    </source>
</evidence>
<evidence type="ECO:0000256" key="10">
    <source>
        <dbReference type="RuleBase" id="RU000488"/>
    </source>
</evidence>
<dbReference type="AlphaFoldDB" id="F4NWH2"/>
<feature type="repeat" description="Solcar" evidence="9">
    <location>
        <begin position="139"/>
        <end position="229"/>
    </location>
</feature>
<feature type="repeat" description="Solcar" evidence="9">
    <location>
        <begin position="237"/>
        <end position="322"/>
    </location>
</feature>
<evidence type="ECO:0000256" key="6">
    <source>
        <dbReference type="ARBA" id="ARBA00022989"/>
    </source>
</evidence>
<dbReference type="OrthoDB" id="14252at2759"/>
<evidence type="ECO:0000256" key="3">
    <source>
        <dbReference type="ARBA" id="ARBA00022448"/>
    </source>
</evidence>
<gene>
    <name evidence="12" type="ORF">BATDEDRAFT_18840</name>
</gene>
<dbReference type="PANTHER" id="PTHR45624">
    <property type="entry name" value="MITOCHONDRIAL BASIC AMINO ACIDS TRANSPORTER-RELATED"/>
    <property type="match status" value="1"/>
</dbReference>
<dbReference type="STRING" id="684364.F4NWH2"/>
<proteinExistence type="inferred from homology"/>
<sequence length="327" mass="35062">MLSIQHCWIYLLLQIQLFSDTLGLVITTMGDTTASVKKVAPKMDQAKSFLSGGFAGIATVLAGHPFDTLKVRLQTSNQYSGLADCFKQTIAKDGLRGLYKGMASPLVGVTPMFALSFWSYDVGQQLVYACTPKRSSQKLTMLEYAIAGGFSAIPTTVVTTPMERVKVVLQTQDQVGNMGKKYKGMADAGIGMFREGGIRSLYRGTIATLARDVPGSAAYFVSYEYFHRLLCKDSESLSIGAVLFSGGMAGVAMWSIAIPPDVIKSRIQAAPAGTYKGFLDCAAKIISQEGASALFKGLGPALLRAFPANAAGFLGRAASLEVMHRMW</sequence>
<evidence type="ECO:0000256" key="5">
    <source>
        <dbReference type="ARBA" id="ARBA00022737"/>
    </source>
</evidence>
<dbReference type="RefSeq" id="XP_006676570.1">
    <property type="nucleotide sequence ID" value="XM_006676507.1"/>
</dbReference>
<evidence type="ECO:0000256" key="7">
    <source>
        <dbReference type="ARBA" id="ARBA00023128"/>
    </source>
</evidence>